<feature type="domain" description="DUF218" evidence="2">
    <location>
        <begin position="83"/>
        <end position="247"/>
    </location>
</feature>
<dbReference type="PANTHER" id="PTHR30336:SF4">
    <property type="entry name" value="ENVELOPE BIOGENESIS FACTOR ELYC"/>
    <property type="match status" value="1"/>
</dbReference>
<organism evidence="3 4">
    <name type="scientific">Psychromarinibacter halotolerans</name>
    <dbReference type="NCBI Taxonomy" id="1775175"/>
    <lineage>
        <taxon>Bacteria</taxon>
        <taxon>Pseudomonadati</taxon>
        <taxon>Pseudomonadota</taxon>
        <taxon>Alphaproteobacteria</taxon>
        <taxon>Rhodobacterales</taxon>
        <taxon>Paracoccaceae</taxon>
        <taxon>Psychromarinibacter</taxon>
    </lineage>
</organism>
<evidence type="ECO:0000256" key="1">
    <source>
        <dbReference type="SAM" id="Phobius"/>
    </source>
</evidence>
<sequence>MDTLFYIVAKIVWFVMRPDTVILLLLVAGLFLLARGQRRWGMRLAGAGAGLLVLLAVLPLGGPLLRPLETAYPPQPEVSDIAGILVLGGAEVDDVSAHWDQPNLNEAGERYLAGLTLAHRFPDAILGFAGGSAYLAGPVVEADLARAIFTSAGIDPARLRLEGRSRNTAENAANALELLGDEAQGTWLLVTSAFHMPRAVESFCAAGWTGLVPWPVDFRTRGAARSPGWDLATNLNDLNIGAKEWVGRIAYRATGRGVPPAQAAGCLAQR</sequence>
<dbReference type="Pfam" id="PF02698">
    <property type="entry name" value="DUF218"/>
    <property type="match status" value="1"/>
</dbReference>
<dbReference type="Proteomes" id="UP001595632">
    <property type="component" value="Unassembled WGS sequence"/>
</dbReference>
<keyword evidence="1" id="KW-0472">Membrane</keyword>
<dbReference type="CDD" id="cd06259">
    <property type="entry name" value="YdcF-like"/>
    <property type="match status" value="1"/>
</dbReference>
<reference evidence="4" key="1">
    <citation type="journal article" date="2019" name="Int. J. Syst. Evol. Microbiol.">
        <title>The Global Catalogue of Microorganisms (GCM) 10K type strain sequencing project: providing services to taxonomists for standard genome sequencing and annotation.</title>
        <authorList>
            <consortium name="The Broad Institute Genomics Platform"/>
            <consortium name="The Broad Institute Genome Sequencing Center for Infectious Disease"/>
            <person name="Wu L."/>
            <person name="Ma J."/>
        </authorList>
    </citation>
    <scope>NUCLEOTIDE SEQUENCE [LARGE SCALE GENOMIC DNA]</scope>
    <source>
        <strain evidence="4">KCTC 52366</strain>
    </source>
</reference>
<comment type="caution">
    <text evidence="3">The sequence shown here is derived from an EMBL/GenBank/DDBJ whole genome shotgun (WGS) entry which is preliminary data.</text>
</comment>
<feature type="transmembrane region" description="Helical" evidence="1">
    <location>
        <begin position="45"/>
        <end position="65"/>
    </location>
</feature>
<proteinExistence type="predicted"/>
<evidence type="ECO:0000313" key="3">
    <source>
        <dbReference type="EMBL" id="MFC3144903.1"/>
    </source>
</evidence>
<dbReference type="InterPro" id="IPR003848">
    <property type="entry name" value="DUF218"/>
</dbReference>
<feature type="transmembrane region" description="Helical" evidence="1">
    <location>
        <begin position="12"/>
        <end position="33"/>
    </location>
</feature>
<dbReference type="InterPro" id="IPR014729">
    <property type="entry name" value="Rossmann-like_a/b/a_fold"/>
</dbReference>
<protein>
    <submittedName>
        <fullName evidence="3">YdcF family protein</fullName>
    </submittedName>
</protein>
<accession>A0ABV7GTD4</accession>
<dbReference type="RefSeq" id="WP_275634468.1">
    <property type="nucleotide sequence ID" value="NZ_JARGYD010000009.1"/>
</dbReference>
<dbReference type="Gene3D" id="3.40.50.620">
    <property type="entry name" value="HUPs"/>
    <property type="match status" value="1"/>
</dbReference>
<dbReference type="InterPro" id="IPR051599">
    <property type="entry name" value="Cell_Envelope_Assoc"/>
</dbReference>
<evidence type="ECO:0000313" key="4">
    <source>
        <dbReference type="Proteomes" id="UP001595632"/>
    </source>
</evidence>
<evidence type="ECO:0000259" key="2">
    <source>
        <dbReference type="Pfam" id="PF02698"/>
    </source>
</evidence>
<keyword evidence="1" id="KW-0812">Transmembrane</keyword>
<dbReference type="PANTHER" id="PTHR30336">
    <property type="entry name" value="INNER MEMBRANE PROTEIN, PROBABLE PERMEASE"/>
    <property type="match status" value="1"/>
</dbReference>
<gene>
    <name evidence="3" type="ORF">ACFOGP_19435</name>
</gene>
<keyword evidence="4" id="KW-1185">Reference proteome</keyword>
<name>A0ABV7GTD4_9RHOB</name>
<keyword evidence="1" id="KW-1133">Transmembrane helix</keyword>
<dbReference type="EMBL" id="JBHRTB010000010">
    <property type="protein sequence ID" value="MFC3144903.1"/>
    <property type="molecule type" value="Genomic_DNA"/>
</dbReference>